<keyword evidence="4 8" id="KW-0808">Transferase</keyword>
<feature type="binding site" evidence="8">
    <location>
        <position position="192"/>
    </location>
    <ligand>
        <name>substrate</name>
    </ligand>
</feature>
<feature type="domain" description="Aspartate/glutamate/uridylate kinase" evidence="9">
    <location>
        <begin position="23"/>
        <end position="274"/>
    </location>
</feature>
<evidence type="ECO:0000256" key="1">
    <source>
        <dbReference type="ARBA" id="ARBA00004828"/>
    </source>
</evidence>
<accession>A0AA96VBW5</accession>
<comment type="similarity">
    <text evidence="8">Belongs to the acetylglutamate kinase family. ArgB subfamily.</text>
</comment>
<dbReference type="Gene3D" id="3.40.1160.10">
    <property type="entry name" value="Acetylglutamate kinase-like"/>
    <property type="match status" value="1"/>
</dbReference>
<keyword evidence="11" id="KW-1185">Reference proteome</keyword>
<reference evidence="10 11" key="1">
    <citation type="submission" date="2023-07" db="EMBL/GenBank/DDBJ databases">
        <title>Closed genome sequence of Methanimicrococcus sp. Es2.</title>
        <authorList>
            <person name="Protasov E."/>
            <person name="Platt K."/>
            <person name="Reeh H."/>
            <person name="Poehlein A."/>
            <person name="Daniel R."/>
            <person name="Brune A."/>
        </authorList>
    </citation>
    <scope>NUCLEOTIDE SEQUENCE [LARGE SCALE GENOMIC DNA]</scope>
    <source>
        <strain evidence="10 11">Es2</strain>
    </source>
</reference>
<keyword evidence="5 8" id="KW-0547">Nucleotide-binding</keyword>
<dbReference type="InterPro" id="IPR036393">
    <property type="entry name" value="AceGlu_kinase-like_sf"/>
</dbReference>
<comment type="catalytic activity">
    <reaction evidence="8">
        <text>N-acetyl-L-glutamate + ATP = N-acetyl-L-glutamyl 5-phosphate + ADP</text>
        <dbReference type="Rhea" id="RHEA:14629"/>
        <dbReference type="ChEBI" id="CHEBI:30616"/>
        <dbReference type="ChEBI" id="CHEBI:44337"/>
        <dbReference type="ChEBI" id="CHEBI:57936"/>
        <dbReference type="ChEBI" id="CHEBI:456216"/>
        <dbReference type="EC" id="2.7.2.8"/>
    </reaction>
</comment>
<sequence>MTLKLEDVLIESLPYIRDFSGSTMVIKVGGNAMLNPEKDTAIMEKIIQDIVLLHYVGINPIIIHGGGPEINEKMEKMGKQPKFIGGLRVTDDDTLEIAMMVLVGNINTKMVSLINKHGAKGVGLNGVDSNLIVAAKKKNQKIIIDGNEEDVDIGWVGETEIINPGLLRIMIENNYIPVISPIAIDKKGQMLNINADTVAGDIAAAMGAKKLIMMTDISGVLRDINDKDSRISKIKLHEIDGLIEDEIISGGMIPKIKGAEVAVKSGVESVHIINGSTPHSLLLELFTDTGVGTMIFDEKEEETKLIDQMNL</sequence>
<dbReference type="GO" id="GO:0042450">
    <property type="term" value="P:L-arginine biosynthetic process via ornithine"/>
    <property type="evidence" value="ECO:0007669"/>
    <property type="project" value="UniProtKB-UniRule"/>
</dbReference>
<comment type="pathway">
    <text evidence="1 8">Amino-acid biosynthesis; L-arginine biosynthesis; N(2)-acetyl-L-ornithine from L-glutamate: step 2/4.</text>
</comment>
<evidence type="ECO:0000256" key="4">
    <source>
        <dbReference type="ARBA" id="ARBA00022679"/>
    </source>
</evidence>
<proteinExistence type="inferred from homology"/>
<organism evidence="10 11">
    <name type="scientific">Methanimicrococcus stummii</name>
    <dbReference type="NCBI Taxonomy" id="3028294"/>
    <lineage>
        <taxon>Archaea</taxon>
        <taxon>Methanobacteriati</taxon>
        <taxon>Methanobacteriota</taxon>
        <taxon>Stenosarchaea group</taxon>
        <taxon>Methanomicrobia</taxon>
        <taxon>Methanosarcinales</taxon>
        <taxon>Methanosarcinaceae</taxon>
        <taxon>Methanimicrococcus</taxon>
    </lineage>
</organism>
<dbReference type="PANTHER" id="PTHR23342">
    <property type="entry name" value="N-ACETYLGLUTAMATE SYNTHASE"/>
    <property type="match status" value="1"/>
</dbReference>
<dbReference type="GO" id="GO:0003991">
    <property type="term" value="F:acetylglutamate kinase activity"/>
    <property type="evidence" value="ECO:0007669"/>
    <property type="project" value="UniProtKB-UniRule"/>
</dbReference>
<evidence type="ECO:0000256" key="7">
    <source>
        <dbReference type="ARBA" id="ARBA00022840"/>
    </source>
</evidence>
<dbReference type="GeneID" id="85198027"/>
<evidence type="ECO:0000259" key="9">
    <source>
        <dbReference type="Pfam" id="PF00696"/>
    </source>
</evidence>
<dbReference type="Pfam" id="PF00696">
    <property type="entry name" value="AA_kinase"/>
    <property type="match status" value="1"/>
</dbReference>
<dbReference type="InterPro" id="IPR001057">
    <property type="entry name" value="Glu/AcGlu_kinase"/>
</dbReference>
<feature type="binding site" evidence="8">
    <location>
        <begin position="66"/>
        <end position="67"/>
    </location>
    <ligand>
        <name>substrate</name>
    </ligand>
</feature>
<protein>
    <recommendedName>
        <fullName evidence="8">Acetylglutamate kinase</fullName>
        <ecNumber evidence="8">2.7.2.8</ecNumber>
    </recommendedName>
    <alternativeName>
        <fullName evidence="8">N-acetyl-L-glutamate 5-phosphotransferase</fullName>
    </alternativeName>
    <alternativeName>
        <fullName evidence="8">NAG kinase</fullName>
        <shortName evidence="8">NAGK</shortName>
    </alternativeName>
</protein>
<evidence type="ECO:0000256" key="5">
    <source>
        <dbReference type="ARBA" id="ARBA00022741"/>
    </source>
</evidence>
<name>A0AA96VBW5_9EURY</name>
<evidence type="ECO:0000256" key="8">
    <source>
        <dbReference type="HAMAP-Rule" id="MF_00082"/>
    </source>
</evidence>
<dbReference type="RefSeq" id="WP_316559317.1">
    <property type="nucleotide sequence ID" value="NZ_CP131062.1"/>
</dbReference>
<comment type="subcellular location">
    <subcellularLocation>
        <location evidence="8">Cytoplasm</location>
    </subcellularLocation>
</comment>
<dbReference type="InterPro" id="IPR001048">
    <property type="entry name" value="Asp/Glu/Uridylate_kinase"/>
</dbReference>
<dbReference type="InterPro" id="IPR037528">
    <property type="entry name" value="ArgB"/>
</dbReference>
<dbReference type="EC" id="2.7.2.8" evidence="8"/>
<dbReference type="AlphaFoldDB" id="A0AA96VBW5"/>
<dbReference type="PIRSF" id="PIRSF000728">
    <property type="entry name" value="NAGK"/>
    <property type="match status" value="1"/>
</dbReference>
<evidence type="ECO:0000256" key="3">
    <source>
        <dbReference type="ARBA" id="ARBA00022605"/>
    </source>
</evidence>
<dbReference type="SUPFAM" id="SSF53633">
    <property type="entry name" value="Carbamate kinase-like"/>
    <property type="match status" value="1"/>
</dbReference>
<evidence type="ECO:0000256" key="6">
    <source>
        <dbReference type="ARBA" id="ARBA00022777"/>
    </source>
</evidence>
<dbReference type="InterPro" id="IPR004662">
    <property type="entry name" value="AcgluKinase_fam"/>
</dbReference>
<dbReference type="FunFam" id="3.40.1160.10:FF:000004">
    <property type="entry name" value="Acetylglutamate kinase"/>
    <property type="match status" value="1"/>
</dbReference>
<feature type="site" description="Transition state stabilizer" evidence="8">
    <location>
        <position position="27"/>
    </location>
</feature>
<dbReference type="CDD" id="cd04250">
    <property type="entry name" value="AAK_NAGK-C"/>
    <property type="match status" value="1"/>
</dbReference>
<dbReference type="GO" id="GO:0005737">
    <property type="term" value="C:cytoplasm"/>
    <property type="evidence" value="ECO:0007669"/>
    <property type="project" value="UniProtKB-SubCell"/>
</dbReference>
<evidence type="ECO:0000256" key="2">
    <source>
        <dbReference type="ARBA" id="ARBA00022571"/>
    </source>
</evidence>
<dbReference type="PANTHER" id="PTHR23342:SF0">
    <property type="entry name" value="N-ACETYLGLUTAMATE SYNTHASE, MITOCHONDRIAL"/>
    <property type="match status" value="1"/>
</dbReference>
<dbReference type="HAMAP" id="MF_00082">
    <property type="entry name" value="ArgB"/>
    <property type="match status" value="1"/>
</dbReference>
<dbReference type="InterPro" id="IPR041727">
    <property type="entry name" value="NAGK-C"/>
</dbReference>
<dbReference type="Proteomes" id="UP001302662">
    <property type="component" value="Chromosome"/>
</dbReference>
<evidence type="ECO:0000313" key="11">
    <source>
        <dbReference type="Proteomes" id="UP001302662"/>
    </source>
</evidence>
<dbReference type="PRINTS" id="PR00474">
    <property type="entry name" value="GLU5KINASE"/>
</dbReference>
<dbReference type="GO" id="GO:0005524">
    <property type="term" value="F:ATP binding"/>
    <property type="evidence" value="ECO:0007669"/>
    <property type="project" value="UniProtKB-UniRule"/>
</dbReference>
<keyword evidence="6 8" id="KW-0418">Kinase</keyword>
<feature type="binding site" evidence="8">
    <location>
        <position position="88"/>
    </location>
    <ligand>
        <name>substrate</name>
    </ligand>
</feature>
<keyword evidence="7 8" id="KW-0067">ATP-binding</keyword>
<evidence type="ECO:0000313" key="10">
    <source>
        <dbReference type="EMBL" id="WNY29335.1"/>
    </source>
</evidence>
<dbReference type="NCBIfam" id="TIGR00761">
    <property type="entry name" value="argB"/>
    <property type="match status" value="1"/>
</dbReference>
<keyword evidence="8" id="KW-0963">Cytoplasm</keyword>
<keyword evidence="2 8" id="KW-0055">Arginine biosynthesis</keyword>
<keyword evidence="3 8" id="KW-0028">Amino-acid biosynthesis</keyword>
<gene>
    <name evidence="10" type="primary">argB_2</name>
    <name evidence="8" type="synonym">argB</name>
    <name evidence="10" type="ORF">MmiEs2_15620</name>
</gene>
<dbReference type="KEGG" id="mees:MmiEs2_15620"/>
<comment type="function">
    <text evidence="8">Catalyzes the ATP-dependent phosphorylation of N-acetyl-L-glutamate.</text>
</comment>
<feature type="site" description="Transition state stabilizer" evidence="8">
    <location>
        <position position="255"/>
    </location>
</feature>
<dbReference type="EMBL" id="CP131062">
    <property type="protein sequence ID" value="WNY29335.1"/>
    <property type="molecule type" value="Genomic_DNA"/>
</dbReference>